<gene>
    <name evidence="3" type="ORF">LCGC14_2421230</name>
</gene>
<evidence type="ECO:0000256" key="1">
    <source>
        <dbReference type="ARBA" id="ARBA00022676"/>
    </source>
</evidence>
<dbReference type="Pfam" id="PF04041">
    <property type="entry name" value="Glyco_hydro_130"/>
    <property type="match status" value="1"/>
</dbReference>
<dbReference type="PANTHER" id="PTHR34106">
    <property type="entry name" value="GLYCOSIDASE"/>
    <property type="match status" value="1"/>
</dbReference>
<name>A0A0F9BPQ0_9ZZZZ</name>
<protein>
    <submittedName>
        <fullName evidence="3">Uncharacterized protein</fullName>
    </submittedName>
</protein>
<keyword evidence="2" id="KW-0808">Transferase</keyword>
<dbReference type="AlphaFoldDB" id="A0A0F9BPQ0"/>
<comment type="caution">
    <text evidence="3">The sequence shown here is derived from an EMBL/GenBank/DDBJ whole genome shotgun (WGS) entry which is preliminary data.</text>
</comment>
<evidence type="ECO:0000313" key="3">
    <source>
        <dbReference type="EMBL" id="KKL23850.1"/>
    </source>
</evidence>
<dbReference type="InterPro" id="IPR007184">
    <property type="entry name" value="Mannoside_phosphorylase"/>
</dbReference>
<sequence>CNEAVKINGRYVMYMNEHIAYSEDLLNWEIESLEGKPCQEGTPGHQLETCIAITDYMVCNDYILVFLAGGIKGHRYAITEAVYSRKNPEELLEVLEYPILYATEPYETEGDYKDVLFMESLTMYQGKWWLYYGASEKFIALATAAKQE</sequence>
<organism evidence="3">
    <name type="scientific">marine sediment metagenome</name>
    <dbReference type="NCBI Taxonomy" id="412755"/>
    <lineage>
        <taxon>unclassified sequences</taxon>
        <taxon>metagenomes</taxon>
        <taxon>ecological metagenomes</taxon>
    </lineage>
</organism>
<dbReference type="InterPro" id="IPR023296">
    <property type="entry name" value="Glyco_hydro_beta-prop_sf"/>
</dbReference>
<dbReference type="EMBL" id="LAZR01036815">
    <property type="protein sequence ID" value="KKL23850.1"/>
    <property type="molecule type" value="Genomic_DNA"/>
</dbReference>
<reference evidence="3" key="1">
    <citation type="journal article" date="2015" name="Nature">
        <title>Complex archaea that bridge the gap between prokaryotes and eukaryotes.</title>
        <authorList>
            <person name="Spang A."/>
            <person name="Saw J.H."/>
            <person name="Jorgensen S.L."/>
            <person name="Zaremba-Niedzwiedzka K."/>
            <person name="Martijn J."/>
            <person name="Lind A.E."/>
            <person name="van Eijk R."/>
            <person name="Schleper C."/>
            <person name="Guy L."/>
            <person name="Ettema T.J."/>
        </authorList>
    </citation>
    <scope>NUCLEOTIDE SEQUENCE</scope>
</reference>
<accession>A0A0F9BPQ0</accession>
<dbReference type="SUPFAM" id="SSF75005">
    <property type="entry name" value="Arabinanase/levansucrase/invertase"/>
    <property type="match status" value="1"/>
</dbReference>
<dbReference type="Gene3D" id="2.115.10.20">
    <property type="entry name" value="Glycosyl hydrolase domain, family 43"/>
    <property type="match status" value="1"/>
</dbReference>
<dbReference type="GO" id="GO:0016757">
    <property type="term" value="F:glycosyltransferase activity"/>
    <property type="evidence" value="ECO:0007669"/>
    <property type="project" value="UniProtKB-KW"/>
</dbReference>
<evidence type="ECO:0000256" key="2">
    <source>
        <dbReference type="ARBA" id="ARBA00022679"/>
    </source>
</evidence>
<keyword evidence="1" id="KW-0328">Glycosyltransferase</keyword>
<dbReference type="PANTHER" id="PTHR34106:SF5">
    <property type="entry name" value="GLYCOSIDASE"/>
    <property type="match status" value="1"/>
</dbReference>
<proteinExistence type="predicted"/>
<feature type="non-terminal residue" evidence="3">
    <location>
        <position position="1"/>
    </location>
</feature>